<accession>A0A142JIL9</accession>
<protein>
    <submittedName>
        <fullName evidence="5">Uncharacterized protein</fullName>
    </submittedName>
</protein>
<evidence type="ECO:0000256" key="2">
    <source>
        <dbReference type="ARBA" id="ARBA00006787"/>
    </source>
</evidence>
<evidence type="ECO:0000256" key="4">
    <source>
        <dbReference type="ARBA" id="ARBA00023004"/>
    </source>
</evidence>
<comment type="similarity">
    <text evidence="2">Belongs to the carotenoid oxygenase family.</text>
</comment>
<evidence type="ECO:0000313" key="6">
    <source>
        <dbReference type="Proteomes" id="UP000075238"/>
    </source>
</evidence>
<keyword evidence="3" id="KW-0479">Metal-binding</keyword>
<proteinExistence type="inferred from homology"/>
<dbReference type="KEGG" id="cnan:A2G96_09365"/>
<keyword evidence="4" id="KW-0408">Iron</keyword>
<reference evidence="5 6" key="1">
    <citation type="submission" date="2016-03" db="EMBL/GenBank/DDBJ databases">
        <title>Complete genome sequence of a novel chlorpyrifos degrading bacterium, Cupriavidus nantongensis sp. X1.</title>
        <authorList>
            <person name="Fang L."/>
        </authorList>
    </citation>
    <scope>NUCLEOTIDE SEQUENCE [LARGE SCALE GENOMIC DNA]</scope>
    <source>
        <strain evidence="5 6">X1</strain>
    </source>
</reference>
<dbReference type="GO" id="GO:0016702">
    <property type="term" value="F:oxidoreductase activity, acting on single donors with incorporation of molecular oxygen, incorporation of two atoms of oxygen"/>
    <property type="evidence" value="ECO:0007669"/>
    <property type="project" value="InterPro"/>
</dbReference>
<organism evidence="5 6">
    <name type="scientific">Cupriavidus nantongensis</name>
    <dbReference type="NCBI Taxonomy" id="1796606"/>
    <lineage>
        <taxon>Bacteria</taxon>
        <taxon>Pseudomonadati</taxon>
        <taxon>Pseudomonadota</taxon>
        <taxon>Betaproteobacteria</taxon>
        <taxon>Burkholderiales</taxon>
        <taxon>Burkholderiaceae</taxon>
        <taxon>Cupriavidus</taxon>
    </lineage>
</organism>
<gene>
    <name evidence="5" type="ORF">A2G96_09365</name>
</gene>
<dbReference type="Proteomes" id="UP000075238">
    <property type="component" value="Chromosome 1"/>
</dbReference>
<dbReference type="GO" id="GO:0046872">
    <property type="term" value="F:metal ion binding"/>
    <property type="evidence" value="ECO:0007669"/>
    <property type="project" value="UniProtKB-KW"/>
</dbReference>
<evidence type="ECO:0000256" key="1">
    <source>
        <dbReference type="ARBA" id="ARBA00001954"/>
    </source>
</evidence>
<dbReference type="Pfam" id="PF03055">
    <property type="entry name" value="RPE65"/>
    <property type="match status" value="1"/>
</dbReference>
<dbReference type="InterPro" id="IPR004294">
    <property type="entry name" value="Carotenoid_Oase"/>
</dbReference>
<comment type="cofactor">
    <cofactor evidence="1">
        <name>Fe(2+)</name>
        <dbReference type="ChEBI" id="CHEBI:29033"/>
    </cofactor>
</comment>
<dbReference type="STRING" id="1796606.A2G96_09365"/>
<name>A0A142JIL9_9BURK</name>
<dbReference type="AlphaFoldDB" id="A0A142JIL9"/>
<sequence>MDVYSRRIELPGPRWPHDLGMTENYCVLHDLPLFFDPERLLVVAVHHAVVHVGRGSKYSLFLALAVPTRRCS</sequence>
<evidence type="ECO:0000256" key="3">
    <source>
        <dbReference type="ARBA" id="ARBA00022723"/>
    </source>
</evidence>
<evidence type="ECO:0000313" key="5">
    <source>
        <dbReference type="EMBL" id="AMR77931.1"/>
    </source>
</evidence>
<keyword evidence="6" id="KW-1185">Reference proteome</keyword>
<dbReference type="EMBL" id="CP014844">
    <property type="protein sequence ID" value="AMR77931.1"/>
    <property type="molecule type" value="Genomic_DNA"/>
</dbReference>